<evidence type="ECO:0000313" key="2">
    <source>
        <dbReference type="EMBL" id="ADE36601.1"/>
    </source>
</evidence>
<gene>
    <name evidence="2" type="ordered locus">Mmah_1093</name>
</gene>
<dbReference type="SUPFAM" id="SSF53474">
    <property type="entry name" value="alpha/beta-Hydrolases"/>
    <property type="match status" value="1"/>
</dbReference>
<name>D5EBQ0_METMS</name>
<dbReference type="OrthoDB" id="12087at2157"/>
<sequence>MVVNEIQETVRIQMDSFILEGDLEIPEGAEGIVIFAHGSGSSRHSIRNKTVAKMLRQNKMATLLFDLLTPEEEEIDNVTAHLRFDIDLLSERLIGTTDWVLQNPATKNLNIGYFGASTGAAAALSAASKRSDKIGAVVSRGGRPDLAEKALPDVETPTLLIVGGKDYQVIDMNREALKMLNCKKELQIIPGATHLFEEQGALEEVAKVAGNWFMEYLIKD</sequence>
<evidence type="ECO:0000313" key="3">
    <source>
        <dbReference type="Proteomes" id="UP000001059"/>
    </source>
</evidence>
<proteinExistence type="predicted"/>
<dbReference type="Proteomes" id="UP000001059">
    <property type="component" value="Chromosome"/>
</dbReference>
<dbReference type="STRING" id="547558.Mmah_1093"/>
<dbReference type="Pfam" id="PF01738">
    <property type="entry name" value="DLH"/>
    <property type="match status" value="1"/>
</dbReference>
<dbReference type="KEGG" id="mmh:Mmah_1093"/>
<feature type="domain" description="Dienelactone hydrolase" evidence="1">
    <location>
        <begin position="89"/>
        <end position="202"/>
    </location>
</feature>
<dbReference type="AlphaFoldDB" id="D5EBQ0"/>
<dbReference type="Gene3D" id="3.40.50.1820">
    <property type="entry name" value="alpha/beta hydrolase"/>
    <property type="match status" value="1"/>
</dbReference>
<dbReference type="InterPro" id="IPR002925">
    <property type="entry name" value="Dienelactn_hydro"/>
</dbReference>
<dbReference type="GeneID" id="8983260"/>
<accession>D5EBQ0</accession>
<dbReference type="HOGENOM" id="CLU_082991_0_0_2"/>
<protein>
    <recommendedName>
        <fullName evidence="1">Dienelactone hydrolase domain-containing protein</fullName>
    </recommendedName>
</protein>
<organism evidence="2 3">
    <name type="scientific">Methanohalophilus mahii (strain ATCC 35705 / DSM 5219 / SLP)</name>
    <dbReference type="NCBI Taxonomy" id="547558"/>
    <lineage>
        <taxon>Archaea</taxon>
        <taxon>Methanobacteriati</taxon>
        <taxon>Methanobacteriota</taxon>
        <taxon>Stenosarchaea group</taxon>
        <taxon>Methanomicrobia</taxon>
        <taxon>Methanosarcinales</taxon>
        <taxon>Methanosarcinaceae</taxon>
        <taxon>Methanohalophilus</taxon>
    </lineage>
</organism>
<reference evidence="2 3" key="1">
    <citation type="submission" date="2010-03" db="EMBL/GenBank/DDBJ databases">
        <title>The complete genome of Methanohalophilus mahii DSM 5219.</title>
        <authorList>
            <consortium name="US DOE Joint Genome Institute (JGI-PGF)"/>
            <person name="Lucas S."/>
            <person name="Copeland A."/>
            <person name="Lapidus A."/>
            <person name="Glavina del Rio T."/>
            <person name="Dalin E."/>
            <person name="Tice H."/>
            <person name="Bruce D."/>
            <person name="Goodwin L."/>
            <person name="Pitluck S."/>
            <person name="Kyrpides N."/>
            <person name="Mavromatis K."/>
            <person name="Ivanova N."/>
            <person name="Lykidis A."/>
            <person name="Saunders E."/>
            <person name="Brettin T."/>
            <person name="Detter J.C."/>
            <person name="Han C."/>
            <person name="Land M."/>
            <person name="Hauser L."/>
            <person name="Markowitz V."/>
            <person name="Cheng J.-F."/>
            <person name="Hugenholtz P."/>
            <person name="Woyke T."/>
            <person name="Wu D."/>
            <person name="Spring S."/>
            <person name="Schneider S."/>
            <person name="Schroeder M."/>
            <person name="Klenk H.-P."/>
            <person name="Eisen J.A."/>
        </authorList>
    </citation>
    <scope>NUCLEOTIDE SEQUENCE [LARGE SCALE GENOMIC DNA]</scope>
    <source>
        <strain evidence="3">ATCC 35705 / DSM 5219 / SLP</strain>
    </source>
</reference>
<keyword evidence="3" id="KW-1185">Reference proteome</keyword>
<evidence type="ECO:0000259" key="1">
    <source>
        <dbReference type="Pfam" id="PF01738"/>
    </source>
</evidence>
<dbReference type="RefSeq" id="WP_013037544.1">
    <property type="nucleotide sequence ID" value="NC_014002.1"/>
</dbReference>
<dbReference type="InterPro" id="IPR029058">
    <property type="entry name" value="AB_hydrolase_fold"/>
</dbReference>
<dbReference type="GO" id="GO:0016787">
    <property type="term" value="F:hydrolase activity"/>
    <property type="evidence" value="ECO:0007669"/>
    <property type="project" value="InterPro"/>
</dbReference>
<dbReference type="EMBL" id="CP001994">
    <property type="protein sequence ID" value="ADE36601.1"/>
    <property type="molecule type" value="Genomic_DNA"/>
</dbReference>
<dbReference type="ESTHER" id="metms-d5ebq0">
    <property type="family name" value="DLH-S"/>
</dbReference>